<keyword evidence="2" id="KW-0677">Repeat</keyword>
<dbReference type="InterPro" id="IPR000938">
    <property type="entry name" value="CAP-Gly_domain"/>
</dbReference>
<keyword evidence="1" id="KW-0433">Leucine-rich repeat</keyword>
<organism evidence="5 6">
    <name type="scientific">Calocera cornea HHB12733</name>
    <dbReference type="NCBI Taxonomy" id="1353952"/>
    <lineage>
        <taxon>Eukaryota</taxon>
        <taxon>Fungi</taxon>
        <taxon>Dikarya</taxon>
        <taxon>Basidiomycota</taxon>
        <taxon>Agaricomycotina</taxon>
        <taxon>Dacrymycetes</taxon>
        <taxon>Dacrymycetales</taxon>
        <taxon>Dacrymycetaceae</taxon>
        <taxon>Calocera</taxon>
    </lineage>
</organism>
<feature type="region of interest" description="Disordered" evidence="3">
    <location>
        <begin position="485"/>
        <end position="507"/>
    </location>
</feature>
<dbReference type="FunCoup" id="A0A165JAC6">
    <property type="interactions" value="633"/>
</dbReference>
<dbReference type="SMART" id="SM00369">
    <property type="entry name" value="LRR_TYP"/>
    <property type="match status" value="5"/>
</dbReference>
<dbReference type="AlphaFoldDB" id="A0A165JAC6"/>
<evidence type="ECO:0000256" key="2">
    <source>
        <dbReference type="ARBA" id="ARBA00022737"/>
    </source>
</evidence>
<dbReference type="InParanoid" id="A0A165JAC6"/>
<dbReference type="OrthoDB" id="5273213at2759"/>
<dbReference type="InterPro" id="IPR036859">
    <property type="entry name" value="CAP-Gly_dom_sf"/>
</dbReference>
<dbReference type="Gene3D" id="3.80.10.10">
    <property type="entry name" value="Ribonuclease Inhibitor"/>
    <property type="match status" value="2"/>
</dbReference>
<dbReference type="Pfam" id="PF01302">
    <property type="entry name" value="CAP_GLY"/>
    <property type="match status" value="1"/>
</dbReference>
<evidence type="ECO:0000313" key="5">
    <source>
        <dbReference type="EMBL" id="KZT61585.1"/>
    </source>
</evidence>
<keyword evidence="6" id="KW-1185">Reference proteome</keyword>
<gene>
    <name evidence="5" type="ORF">CALCODRAFT_479850</name>
</gene>
<feature type="region of interest" description="Disordered" evidence="3">
    <location>
        <begin position="551"/>
        <end position="572"/>
    </location>
</feature>
<protein>
    <recommendedName>
        <fullName evidence="4">CAP-Gly domain-containing protein</fullName>
    </recommendedName>
</protein>
<dbReference type="Proteomes" id="UP000076842">
    <property type="component" value="Unassembled WGS sequence"/>
</dbReference>
<feature type="region of interest" description="Disordered" evidence="3">
    <location>
        <begin position="89"/>
        <end position="124"/>
    </location>
</feature>
<name>A0A165JAC6_9BASI</name>
<evidence type="ECO:0000313" key="6">
    <source>
        <dbReference type="Proteomes" id="UP000076842"/>
    </source>
</evidence>
<dbReference type="Gene3D" id="2.30.30.190">
    <property type="entry name" value="CAP Gly-rich-like domain"/>
    <property type="match status" value="1"/>
</dbReference>
<dbReference type="EMBL" id="KV423922">
    <property type="protein sequence ID" value="KZT61585.1"/>
    <property type="molecule type" value="Genomic_DNA"/>
</dbReference>
<dbReference type="InterPro" id="IPR032675">
    <property type="entry name" value="LRR_dom_sf"/>
</dbReference>
<evidence type="ECO:0000256" key="1">
    <source>
        <dbReference type="ARBA" id="ARBA00022614"/>
    </source>
</evidence>
<accession>A0A165JAC6</accession>
<dbReference type="SUPFAM" id="SSF52058">
    <property type="entry name" value="L domain-like"/>
    <property type="match status" value="1"/>
</dbReference>
<dbReference type="InterPro" id="IPR003591">
    <property type="entry name" value="Leu-rich_rpt_typical-subtyp"/>
</dbReference>
<sequence>MLPEVGTRLALSAHLATVLYAGPVAGTSGLWLGVEWDDPARGKHDGAHHGVRYFDCRVPGAGSFIRPTAAGLSYGRPFPAALLDKYAGDAPRRPAPASTSSTPAAAATSAHGAHEPPASQEQEKELVPLGSSLGLITVEAVGLDKVRSRLARLDKLRDVSLDGEGVASAGEPGEIRQRCPNLRTLDLSRNLLPSWEVVVLILSQLDLLESLSLNQNRLHPLSHPLAPTPTQPPRISHLELNGTLLPWSQLPLIAPAFPAVRVLQMGYNRLSSLSLSLSPAAPWPSDAFPLLKELNLECNALTSLPLTLEALAPLPVLERLILTSNTITSIPFPPSSHPAILQGLKYLSLASNPLSDWQSMSALDAWLPHLEGLSVVCTPLLAQPTQSQVQSARALLLGHLGSLTLLNGTPVTRTERADGERFYLSWIVSEEPGRGGEERGKGHPRWAELCARHGVPGEGSASAGAKRRGEVLASRLVTLNVALMPSPPTGATLPPPSGPGSGSAGVSTASVKLLPSMPLKALRTKLLRTLKLPLKGRAGVWACSRAAAVGESGRAGEDEGAGTGASDSAADTDAAWAPGGEWVIERLEGEGNALEHWGLREGDWLVVVLYP</sequence>
<dbReference type="SUPFAM" id="SSF74924">
    <property type="entry name" value="Cap-Gly domain"/>
    <property type="match status" value="1"/>
</dbReference>
<proteinExistence type="predicted"/>
<evidence type="ECO:0000259" key="4">
    <source>
        <dbReference type="PROSITE" id="PS50245"/>
    </source>
</evidence>
<feature type="compositionally biased region" description="Pro residues" evidence="3">
    <location>
        <begin position="485"/>
        <end position="498"/>
    </location>
</feature>
<evidence type="ECO:0000256" key="3">
    <source>
        <dbReference type="SAM" id="MobiDB-lite"/>
    </source>
</evidence>
<feature type="domain" description="CAP-Gly" evidence="4">
    <location>
        <begin position="22"/>
        <end position="66"/>
    </location>
</feature>
<dbReference type="PANTHER" id="PTHR45973">
    <property type="entry name" value="PROTEIN PHOSPHATASE 1 REGULATORY SUBUNIT SDS22-RELATED"/>
    <property type="match status" value="1"/>
</dbReference>
<dbReference type="PANTHER" id="PTHR45973:SF35">
    <property type="entry name" value="LEUCINE-RICH REPEAT-CONTAINING PROTEIN 43"/>
    <property type="match status" value="1"/>
</dbReference>
<dbReference type="InterPro" id="IPR001611">
    <property type="entry name" value="Leu-rich_rpt"/>
</dbReference>
<dbReference type="InterPro" id="IPR050576">
    <property type="entry name" value="Cilia_flagella_integrity"/>
</dbReference>
<dbReference type="PROSITE" id="PS50245">
    <property type="entry name" value="CAP_GLY_2"/>
    <property type="match status" value="1"/>
</dbReference>
<feature type="compositionally biased region" description="Low complexity" evidence="3">
    <location>
        <begin position="95"/>
        <end position="110"/>
    </location>
</feature>
<dbReference type="SMART" id="SM01052">
    <property type="entry name" value="CAP_GLY"/>
    <property type="match status" value="1"/>
</dbReference>
<dbReference type="PROSITE" id="PS51450">
    <property type="entry name" value="LRR"/>
    <property type="match status" value="1"/>
</dbReference>
<dbReference type="PROSITE" id="PS00845">
    <property type="entry name" value="CAP_GLY_1"/>
    <property type="match status" value="1"/>
</dbReference>
<dbReference type="STRING" id="1353952.A0A165JAC6"/>
<reference evidence="5 6" key="1">
    <citation type="journal article" date="2016" name="Mol. Biol. Evol.">
        <title>Comparative Genomics of Early-Diverging Mushroom-Forming Fungi Provides Insights into the Origins of Lignocellulose Decay Capabilities.</title>
        <authorList>
            <person name="Nagy L.G."/>
            <person name="Riley R."/>
            <person name="Tritt A."/>
            <person name="Adam C."/>
            <person name="Daum C."/>
            <person name="Floudas D."/>
            <person name="Sun H."/>
            <person name="Yadav J.S."/>
            <person name="Pangilinan J."/>
            <person name="Larsson K.H."/>
            <person name="Matsuura K."/>
            <person name="Barry K."/>
            <person name="Labutti K."/>
            <person name="Kuo R."/>
            <person name="Ohm R.A."/>
            <person name="Bhattacharya S.S."/>
            <person name="Shirouzu T."/>
            <person name="Yoshinaga Y."/>
            <person name="Martin F.M."/>
            <person name="Grigoriev I.V."/>
            <person name="Hibbett D.S."/>
        </authorList>
    </citation>
    <scope>NUCLEOTIDE SEQUENCE [LARGE SCALE GENOMIC DNA]</scope>
    <source>
        <strain evidence="5 6">HHB12733</strain>
    </source>
</reference>